<organism evidence="2 3">
    <name type="scientific">Lactuca saligna</name>
    <name type="common">Willowleaf lettuce</name>
    <dbReference type="NCBI Taxonomy" id="75948"/>
    <lineage>
        <taxon>Eukaryota</taxon>
        <taxon>Viridiplantae</taxon>
        <taxon>Streptophyta</taxon>
        <taxon>Embryophyta</taxon>
        <taxon>Tracheophyta</taxon>
        <taxon>Spermatophyta</taxon>
        <taxon>Magnoliopsida</taxon>
        <taxon>eudicotyledons</taxon>
        <taxon>Gunneridae</taxon>
        <taxon>Pentapetalae</taxon>
        <taxon>asterids</taxon>
        <taxon>campanulids</taxon>
        <taxon>Asterales</taxon>
        <taxon>Asteraceae</taxon>
        <taxon>Cichorioideae</taxon>
        <taxon>Cichorieae</taxon>
        <taxon>Lactucinae</taxon>
        <taxon>Lactuca</taxon>
    </lineage>
</organism>
<protein>
    <submittedName>
        <fullName evidence="2">Uncharacterized protein</fullName>
    </submittedName>
</protein>
<feature type="compositionally biased region" description="Polar residues" evidence="1">
    <location>
        <begin position="195"/>
        <end position="204"/>
    </location>
</feature>
<evidence type="ECO:0000313" key="2">
    <source>
        <dbReference type="EMBL" id="CAI9303622.1"/>
    </source>
</evidence>
<evidence type="ECO:0000256" key="1">
    <source>
        <dbReference type="SAM" id="MobiDB-lite"/>
    </source>
</evidence>
<proteinExistence type="predicted"/>
<sequence>MIPKTDLDSGLLPLGTDLEVIQVARYVPNHKEINLCIEHGKTRVVPYFKSPLKVRIEEVHGDHSPEMDRLIERVIPLGGGVRFEDKQGKRVINTGDDHQPKGDVDPVDDYEVMRDVDAEYGGPKNLHDVEFFEDEYSESKESVSEGAWSEDSRSKESHNAAAPSPISYTHKFRTASDMNPTSMKSTPTAELRPPTASSGIAGSNLESAALASDGSALNDDGLHHTVSDLLQWSGTKLLKSL</sequence>
<feature type="compositionally biased region" description="Polar residues" evidence="1">
    <location>
        <begin position="176"/>
        <end position="188"/>
    </location>
</feature>
<dbReference type="AlphaFoldDB" id="A0AA36A5I8"/>
<name>A0AA36A5I8_LACSI</name>
<accession>A0AA36A5I8</accession>
<reference evidence="2" key="1">
    <citation type="submission" date="2023-04" db="EMBL/GenBank/DDBJ databases">
        <authorList>
            <person name="Vijverberg K."/>
            <person name="Xiong W."/>
            <person name="Schranz E."/>
        </authorList>
    </citation>
    <scope>NUCLEOTIDE SEQUENCE</scope>
</reference>
<evidence type="ECO:0000313" key="3">
    <source>
        <dbReference type="Proteomes" id="UP001177003"/>
    </source>
</evidence>
<feature type="region of interest" description="Disordered" evidence="1">
    <location>
        <begin position="142"/>
        <end position="204"/>
    </location>
</feature>
<keyword evidence="3" id="KW-1185">Reference proteome</keyword>
<dbReference type="EMBL" id="OX465085">
    <property type="protein sequence ID" value="CAI9303622.1"/>
    <property type="molecule type" value="Genomic_DNA"/>
</dbReference>
<dbReference type="Proteomes" id="UP001177003">
    <property type="component" value="Chromosome 9"/>
</dbReference>
<gene>
    <name evidence="2" type="ORF">LSALG_LOCUS42043</name>
</gene>